<dbReference type="InterPro" id="IPR050925">
    <property type="entry name" value="Rhomboid_protease_S54"/>
</dbReference>
<dbReference type="AlphaFoldDB" id="A0A835DW36"/>
<evidence type="ECO:0000256" key="3">
    <source>
        <dbReference type="ARBA" id="ARBA00022692"/>
    </source>
</evidence>
<evidence type="ECO:0000313" key="9">
    <source>
        <dbReference type="EMBL" id="KAF8642616.1"/>
    </source>
</evidence>
<feature type="region of interest" description="Disordered" evidence="6">
    <location>
        <begin position="21"/>
        <end position="44"/>
    </location>
</feature>
<accession>A0A835DW36</accession>
<keyword evidence="4 7" id="KW-1133">Transmembrane helix</keyword>
<evidence type="ECO:0000259" key="8">
    <source>
        <dbReference type="Pfam" id="PF01694"/>
    </source>
</evidence>
<name>A0A835DW36_9POAL</name>
<dbReference type="PANTHER" id="PTHR43731">
    <property type="entry name" value="RHOMBOID PROTEASE"/>
    <property type="match status" value="1"/>
</dbReference>
<dbReference type="InterPro" id="IPR035952">
    <property type="entry name" value="Rhomboid-like_sf"/>
</dbReference>
<dbReference type="OrthoDB" id="418595at2759"/>
<keyword evidence="5 7" id="KW-0472">Membrane</keyword>
<dbReference type="PANTHER" id="PTHR43731:SF30">
    <property type="entry name" value="RHOMBOID-LIKE PROTEIN 9, CHLOROPLASTIC"/>
    <property type="match status" value="1"/>
</dbReference>
<dbReference type="Pfam" id="PF01694">
    <property type="entry name" value="Rhomboid"/>
    <property type="match status" value="1"/>
</dbReference>
<feature type="transmembrane region" description="Helical" evidence="7">
    <location>
        <begin position="338"/>
        <end position="359"/>
    </location>
</feature>
<dbReference type="Proteomes" id="UP000636709">
    <property type="component" value="Unassembled WGS sequence"/>
</dbReference>
<dbReference type="EMBL" id="JACEFO010003289">
    <property type="protein sequence ID" value="KAF8642616.1"/>
    <property type="molecule type" value="Genomic_DNA"/>
</dbReference>
<feature type="transmembrane region" description="Helical" evidence="7">
    <location>
        <begin position="308"/>
        <end position="326"/>
    </location>
</feature>
<proteinExistence type="inferred from homology"/>
<sequence length="439" mass="49015">MAGVVEWRPISCQQMEHTRVAPESLSLRSHSSKNHDTRHIGRSGRDDNFIFHSLKLMLQPKPRQYVIVKAHNEDIDESCSSEFAHEDNGIISSPSQRKEGNQLRALESYFTKLYSTQQLCSLPDKNKQKNGLSAPNEVIVDDNAYLRNRIDSLQVQFDSEKIGTNSYRNTSIEDYKEYLLFDEKSFLDMHTDDQTSGFCLTNLLAGINIAVLLFETASPVKNSENEYLSLPLLYGAKINDLILSGEWWRLLTPMCLHSGFLHVALGCWVLLTFGPRVCRAYGQTTFFLIYLLGGICGNVTSFVHTTEITVCGTGPIFSLIGAWLVYQSQNKQVIDKGVSESMFWQAVIAAALSFLLSIFGRIDNWAHLGATISGLFFGYITCPSIELNNAAKNGQKEAVALVRRQANPCKSAAVFVISILAFAVLAFAYGTLFSNMDLE</sequence>
<feature type="transmembrane region" description="Helical" evidence="7">
    <location>
        <begin position="285"/>
        <end position="302"/>
    </location>
</feature>
<evidence type="ECO:0000256" key="1">
    <source>
        <dbReference type="ARBA" id="ARBA00004141"/>
    </source>
</evidence>
<evidence type="ECO:0000256" key="5">
    <source>
        <dbReference type="ARBA" id="ARBA00023136"/>
    </source>
</evidence>
<feature type="compositionally biased region" description="Basic and acidic residues" evidence="6">
    <location>
        <begin position="33"/>
        <end position="44"/>
    </location>
</feature>
<evidence type="ECO:0000256" key="4">
    <source>
        <dbReference type="ARBA" id="ARBA00022989"/>
    </source>
</evidence>
<dbReference type="Gene3D" id="1.20.1540.10">
    <property type="entry name" value="Rhomboid-like"/>
    <property type="match status" value="1"/>
</dbReference>
<comment type="subcellular location">
    <subcellularLocation>
        <location evidence="1">Membrane</location>
        <topology evidence="1">Multi-pass membrane protein</topology>
    </subcellularLocation>
</comment>
<dbReference type="GO" id="GO:0004252">
    <property type="term" value="F:serine-type endopeptidase activity"/>
    <property type="evidence" value="ECO:0007669"/>
    <property type="project" value="InterPro"/>
</dbReference>
<dbReference type="SUPFAM" id="SSF144091">
    <property type="entry name" value="Rhomboid-like"/>
    <property type="match status" value="1"/>
</dbReference>
<keyword evidence="3 7" id="KW-0812">Transmembrane</keyword>
<dbReference type="FunFam" id="1.20.1540.10:FF:000017">
    <property type="entry name" value="RHOMBOID-like protein 9, chloroplastic"/>
    <property type="match status" value="1"/>
</dbReference>
<comment type="caution">
    <text evidence="9">The sequence shown here is derived from an EMBL/GenBank/DDBJ whole genome shotgun (WGS) entry which is preliminary data.</text>
</comment>
<keyword evidence="10" id="KW-1185">Reference proteome</keyword>
<evidence type="ECO:0000256" key="7">
    <source>
        <dbReference type="SAM" id="Phobius"/>
    </source>
</evidence>
<evidence type="ECO:0000313" key="10">
    <source>
        <dbReference type="Proteomes" id="UP000636709"/>
    </source>
</evidence>
<dbReference type="InterPro" id="IPR022764">
    <property type="entry name" value="Peptidase_S54_rhomboid_dom"/>
</dbReference>
<gene>
    <name evidence="9" type="ORF">HU200_067296</name>
</gene>
<comment type="similarity">
    <text evidence="2">Belongs to the peptidase S54 family.</text>
</comment>
<dbReference type="GO" id="GO:0016020">
    <property type="term" value="C:membrane"/>
    <property type="evidence" value="ECO:0007669"/>
    <property type="project" value="UniProtKB-SubCell"/>
</dbReference>
<evidence type="ECO:0000256" key="2">
    <source>
        <dbReference type="ARBA" id="ARBA00009045"/>
    </source>
</evidence>
<evidence type="ECO:0000256" key="6">
    <source>
        <dbReference type="SAM" id="MobiDB-lite"/>
    </source>
</evidence>
<feature type="domain" description="Peptidase S54 rhomboid" evidence="8">
    <location>
        <begin position="245"/>
        <end position="383"/>
    </location>
</feature>
<feature type="transmembrane region" description="Helical" evidence="7">
    <location>
        <begin position="412"/>
        <end position="432"/>
    </location>
</feature>
<organism evidence="9 10">
    <name type="scientific">Digitaria exilis</name>
    <dbReference type="NCBI Taxonomy" id="1010633"/>
    <lineage>
        <taxon>Eukaryota</taxon>
        <taxon>Viridiplantae</taxon>
        <taxon>Streptophyta</taxon>
        <taxon>Embryophyta</taxon>
        <taxon>Tracheophyta</taxon>
        <taxon>Spermatophyta</taxon>
        <taxon>Magnoliopsida</taxon>
        <taxon>Liliopsida</taxon>
        <taxon>Poales</taxon>
        <taxon>Poaceae</taxon>
        <taxon>PACMAD clade</taxon>
        <taxon>Panicoideae</taxon>
        <taxon>Panicodae</taxon>
        <taxon>Paniceae</taxon>
        <taxon>Anthephorinae</taxon>
        <taxon>Digitaria</taxon>
    </lineage>
</organism>
<protein>
    <recommendedName>
        <fullName evidence="8">Peptidase S54 rhomboid domain-containing protein</fullName>
    </recommendedName>
</protein>
<reference evidence="9" key="1">
    <citation type="submission" date="2020-07" db="EMBL/GenBank/DDBJ databases">
        <title>Genome sequence and genetic diversity analysis of an under-domesticated orphan crop, white fonio (Digitaria exilis).</title>
        <authorList>
            <person name="Bennetzen J.L."/>
            <person name="Chen S."/>
            <person name="Ma X."/>
            <person name="Wang X."/>
            <person name="Yssel A.E.J."/>
            <person name="Chaluvadi S.R."/>
            <person name="Johnson M."/>
            <person name="Gangashetty P."/>
            <person name="Hamidou F."/>
            <person name="Sanogo M.D."/>
            <person name="Zwaenepoel A."/>
            <person name="Wallace J."/>
            <person name="Van De Peer Y."/>
            <person name="Van Deynze A."/>
        </authorList>
    </citation>
    <scope>NUCLEOTIDE SEQUENCE</scope>
    <source>
        <tissue evidence="9">Leaves</tissue>
    </source>
</reference>